<gene>
    <name evidence="2" type="ORF">Asera_14960</name>
</gene>
<dbReference type="InterPro" id="IPR001387">
    <property type="entry name" value="Cro/C1-type_HTH"/>
</dbReference>
<dbReference type="Pfam" id="PF13560">
    <property type="entry name" value="HTH_31"/>
    <property type="match status" value="1"/>
</dbReference>
<dbReference type="RefSeq" id="WP_030447676.1">
    <property type="nucleotide sequence ID" value="NZ_AP023354.1"/>
</dbReference>
<reference evidence="2" key="1">
    <citation type="submission" date="2020-08" db="EMBL/GenBank/DDBJ databases">
        <title>Whole genome shotgun sequence of Actinocatenispora sera NBRC 101916.</title>
        <authorList>
            <person name="Komaki H."/>
            <person name="Tamura T."/>
        </authorList>
    </citation>
    <scope>NUCLEOTIDE SEQUENCE</scope>
    <source>
        <strain evidence="2">NBRC 101916</strain>
    </source>
</reference>
<dbReference type="KEGG" id="aser:Asera_14960"/>
<sequence>MIDSDTGSTVPRWRLGRELGKLREQSGLKTAQIEARTGFSRSKIYRMETGKSPSRRADVEILCQIYRAPARLTKALTALATETTKTGWWHSYGDVIPEWFELFAGMEAYAESMDIYEPELVTGLLQTHDYAAEIMRTAEADGDDEEIERHVDLRLTRQARLNDDDAPTLHVILNEAVIRRPVGGGAIMAEQLRHLVDASQRENVSVRLLPFSAGAHAAMMAGFTYMRFPQRAISDVIYHETRTGGLYLDKATQRKPYRQMWRDIYDRALDADASRDMMIKVAKEYAP</sequence>
<dbReference type="Gene3D" id="1.10.260.40">
    <property type="entry name" value="lambda repressor-like DNA-binding domains"/>
    <property type="match status" value="1"/>
</dbReference>
<dbReference type="SUPFAM" id="SSF47413">
    <property type="entry name" value="lambda repressor-like DNA-binding domains"/>
    <property type="match status" value="1"/>
</dbReference>
<dbReference type="InterPro" id="IPR010982">
    <property type="entry name" value="Lambda_DNA-bd_dom_sf"/>
</dbReference>
<organism evidence="2 3">
    <name type="scientific">Actinocatenispora sera</name>
    <dbReference type="NCBI Taxonomy" id="390989"/>
    <lineage>
        <taxon>Bacteria</taxon>
        <taxon>Bacillati</taxon>
        <taxon>Actinomycetota</taxon>
        <taxon>Actinomycetes</taxon>
        <taxon>Micromonosporales</taxon>
        <taxon>Micromonosporaceae</taxon>
        <taxon>Actinocatenispora</taxon>
    </lineage>
</organism>
<dbReference type="CDD" id="cd00093">
    <property type="entry name" value="HTH_XRE"/>
    <property type="match status" value="1"/>
</dbReference>
<evidence type="ECO:0000259" key="1">
    <source>
        <dbReference type="SMART" id="SM00530"/>
    </source>
</evidence>
<dbReference type="SMART" id="SM00530">
    <property type="entry name" value="HTH_XRE"/>
    <property type="match status" value="1"/>
</dbReference>
<feature type="domain" description="HTH cro/C1-type" evidence="1">
    <location>
        <begin position="18"/>
        <end position="73"/>
    </location>
</feature>
<accession>A0A810KZF5</accession>
<dbReference type="InterPro" id="IPR043917">
    <property type="entry name" value="DUF5753"/>
</dbReference>
<evidence type="ECO:0000313" key="3">
    <source>
        <dbReference type="Proteomes" id="UP000680750"/>
    </source>
</evidence>
<dbReference type="Pfam" id="PF19054">
    <property type="entry name" value="DUF5753"/>
    <property type="match status" value="1"/>
</dbReference>
<proteinExistence type="predicted"/>
<name>A0A810KZF5_9ACTN</name>
<dbReference type="AlphaFoldDB" id="A0A810KZF5"/>
<evidence type="ECO:0000313" key="2">
    <source>
        <dbReference type="EMBL" id="BCJ27388.1"/>
    </source>
</evidence>
<dbReference type="Proteomes" id="UP000680750">
    <property type="component" value="Chromosome"/>
</dbReference>
<dbReference type="GO" id="GO:0003677">
    <property type="term" value="F:DNA binding"/>
    <property type="evidence" value="ECO:0007669"/>
    <property type="project" value="InterPro"/>
</dbReference>
<keyword evidence="3" id="KW-1185">Reference proteome</keyword>
<dbReference type="EMBL" id="AP023354">
    <property type="protein sequence ID" value="BCJ27388.1"/>
    <property type="molecule type" value="Genomic_DNA"/>
</dbReference>
<protein>
    <submittedName>
        <fullName evidence="2">Transcriptional regulator</fullName>
    </submittedName>
</protein>